<evidence type="ECO:0000313" key="2">
    <source>
        <dbReference type="EMBL" id="OUJ10083.1"/>
    </source>
</evidence>
<dbReference type="InterPro" id="IPR006427">
    <property type="entry name" value="Portal_HK97"/>
</dbReference>
<sequence length="445" mass="48899">MTLKKRFHGWMFKAVNAMSMTITGVNLLDMRLGAFLAGGPTYSGKVVSVDSAIQLDTVWACTRLISDTIGAMPLKLYMRQGNGSSSILARNHPLYRILYSSPNADMTAMEFWSAMVACLMLWGNAFAQVIWSDGAGPRRVLALNPLRPDRMTVQRDSGTGMLIYTYVYQGQTLTLTEDSIFHIKGYCTDGMMGVSPISAGRQQMGSAMAAEEAAGRMFANGLMSQTYIKSPDWVPEEQEERVKQILRDYSGAVNAGKTPLLEGGWSVETIGMKPEDMQLLQTRGFNVETLCRWFGVAPVMIGRMEKSTAWGSGLEQMNLWFLTYTLQPWLVRIEQAITRCLLQPAEKDVYFAQHNVDALLRADSQGRAQLEASQVQNGIKTRNEIRAKEGDPPLPGGDILTVQAQFIPLADVGKAAVLPNVQPLTNPAPTSPAQQSGTIGDPEND</sequence>
<dbReference type="Proteomes" id="UP000194931">
    <property type="component" value="Unassembled WGS sequence"/>
</dbReference>
<name>A0A252BRC2_9PROT</name>
<evidence type="ECO:0000313" key="3">
    <source>
        <dbReference type="Proteomes" id="UP000194931"/>
    </source>
</evidence>
<dbReference type="OrthoDB" id="7592047at2"/>
<feature type="region of interest" description="Disordered" evidence="1">
    <location>
        <begin position="423"/>
        <end position="445"/>
    </location>
</feature>
<evidence type="ECO:0000256" key="1">
    <source>
        <dbReference type="SAM" id="MobiDB-lite"/>
    </source>
</evidence>
<dbReference type="InterPro" id="IPR006944">
    <property type="entry name" value="Phage/GTA_portal"/>
</dbReference>
<organism evidence="2 3">
    <name type="scientific">Acetobacter okinawensis</name>
    <dbReference type="NCBI Taxonomy" id="1076594"/>
    <lineage>
        <taxon>Bacteria</taxon>
        <taxon>Pseudomonadati</taxon>
        <taxon>Pseudomonadota</taxon>
        <taxon>Alphaproteobacteria</taxon>
        <taxon>Acetobacterales</taxon>
        <taxon>Acetobacteraceae</taxon>
        <taxon>Acetobacter</taxon>
    </lineage>
</organism>
<protein>
    <submittedName>
        <fullName evidence="2">Capsid protein</fullName>
    </submittedName>
</protein>
<dbReference type="AlphaFoldDB" id="A0A252BRC2"/>
<proteinExistence type="predicted"/>
<dbReference type="Pfam" id="PF04860">
    <property type="entry name" value="Phage_portal"/>
    <property type="match status" value="1"/>
</dbReference>
<dbReference type="NCBIfam" id="TIGR01537">
    <property type="entry name" value="portal_HK97"/>
    <property type="match status" value="1"/>
</dbReference>
<comment type="caution">
    <text evidence="2">The sequence shown here is derived from an EMBL/GenBank/DDBJ whole genome shotgun (WGS) entry which is preliminary data.</text>
</comment>
<keyword evidence="3" id="KW-1185">Reference proteome</keyword>
<feature type="compositionally biased region" description="Polar residues" evidence="1">
    <location>
        <begin position="423"/>
        <end position="438"/>
    </location>
</feature>
<accession>A0A252BRC2</accession>
<dbReference type="RefSeq" id="WP_086640093.1">
    <property type="nucleotide sequence ID" value="NZ_JOPJ01000061.1"/>
</dbReference>
<gene>
    <name evidence="2" type="ORF">HK26_11650</name>
</gene>
<reference evidence="3" key="1">
    <citation type="submission" date="2014-06" db="EMBL/GenBank/DDBJ databases">
        <authorList>
            <person name="Winans N.J."/>
            <person name="Newell P.D."/>
            <person name="Douglas A.E."/>
        </authorList>
    </citation>
    <scope>NUCLEOTIDE SEQUENCE [LARGE SCALE GENOMIC DNA]</scope>
</reference>
<dbReference type="EMBL" id="JOPJ01000061">
    <property type="protein sequence ID" value="OUJ10083.1"/>
    <property type="molecule type" value="Genomic_DNA"/>
</dbReference>